<organism evidence="2 3">
    <name type="scientific">Biomphalaria pfeifferi</name>
    <name type="common">Bloodfluke planorb</name>
    <name type="synonym">Freshwater snail</name>
    <dbReference type="NCBI Taxonomy" id="112525"/>
    <lineage>
        <taxon>Eukaryota</taxon>
        <taxon>Metazoa</taxon>
        <taxon>Spiralia</taxon>
        <taxon>Lophotrochozoa</taxon>
        <taxon>Mollusca</taxon>
        <taxon>Gastropoda</taxon>
        <taxon>Heterobranchia</taxon>
        <taxon>Euthyneura</taxon>
        <taxon>Panpulmonata</taxon>
        <taxon>Hygrophila</taxon>
        <taxon>Lymnaeoidea</taxon>
        <taxon>Planorbidae</taxon>
        <taxon>Biomphalaria</taxon>
    </lineage>
</organism>
<feature type="domain" description="DUF1549" evidence="1">
    <location>
        <begin position="1"/>
        <end position="103"/>
    </location>
</feature>
<evidence type="ECO:0000313" key="2">
    <source>
        <dbReference type="EMBL" id="KAK0038753.1"/>
    </source>
</evidence>
<proteinExistence type="predicted"/>
<keyword evidence="3" id="KW-1185">Reference proteome</keyword>
<dbReference type="Proteomes" id="UP001233172">
    <property type="component" value="Unassembled WGS sequence"/>
</dbReference>
<name>A0AAD8EU99_BIOPF</name>
<dbReference type="InterPro" id="IPR011444">
    <property type="entry name" value="DUF1549"/>
</dbReference>
<dbReference type="PANTHER" id="PTHR35889">
    <property type="entry name" value="CYCLOINULO-OLIGOSACCHARIDE FRUCTANOTRANSFERASE-RELATED"/>
    <property type="match status" value="1"/>
</dbReference>
<comment type="caution">
    <text evidence="2">The sequence shown here is derived from an EMBL/GenBank/DDBJ whole genome shotgun (WGS) entry which is preliminary data.</text>
</comment>
<dbReference type="AlphaFoldDB" id="A0AAD8EU99"/>
<gene>
    <name evidence="2" type="ORF">Bpfe_031532</name>
</gene>
<dbReference type="PANTHER" id="PTHR35889:SF3">
    <property type="entry name" value="F-BOX DOMAIN-CONTAINING PROTEIN"/>
    <property type="match status" value="1"/>
</dbReference>
<evidence type="ECO:0000313" key="3">
    <source>
        <dbReference type="Proteomes" id="UP001233172"/>
    </source>
</evidence>
<reference evidence="2" key="2">
    <citation type="submission" date="2023-04" db="EMBL/GenBank/DDBJ databases">
        <authorList>
            <person name="Bu L."/>
            <person name="Lu L."/>
            <person name="Laidemitt M.R."/>
            <person name="Zhang S.M."/>
            <person name="Mutuku M."/>
            <person name="Mkoji G."/>
            <person name="Steinauer M."/>
            <person name="Loker E.S."/>
        </authorList>
    </citation>
    <scope>NUCLEOTIDE SEQUENCE</scope>
    <source>
        <strain evidence="2">KasaAsao</strain>
        <tissue evidence="2">Whole Snail</tissue>
    </source>
</reference>
<dbReference type="Pfam" id="PF07583">
    <property type="entry name" value="PSCyt2"/>
    <property type="match status" value="1"/>
</dbReference>
<reference evidence="2" key="1">
    <citation type="journal article" date="2023" name="PLoS Negl. Trop. Dis.">
        <title>A genome sequence for Biomphalaria pfeifferi, the major vector snail for the human-infecting parasite Schistosoma mansoni.</title>
        <authorList>
            <person name="Bu L."/>
            <person name="Lu L."/>
            <person name="Laidemitt M.R."/>
            <person name="Zhang S.M."/>
            <person name="Mutuku M."/>
            <person name="Mkoji G."/>
            <person name="Steinauer M."/>
            <person name="Loker E.S."/>
        </authorList>
    </citation>
    <scope>NUCLEOTIDE SEQUENCE</scope>
    <source>
        <strain evidence="2">KasaAsao</strain>
    </source>
</reference>
<sequence length="111" mass="12848">MWLDLARYADTKGYEKDLGRTMWPYRDWVINAFNQDMPLDQFTLEQLAGDLLPDPTQQQLIATAFHRNTMSNDEGGTDDEEFRVAAVKDRVDTTLQVWMGLTMGLREMPFA</sequence>
<dbReference type="EMBL" id="JASAOG010000491">
    <property type="protein sequence ID" value="KAK0038753.1"/>
    <property type="molecule type" value="Genomic_DNA"/>
</dbReference>
<accession>A0AAD8EU99</accession>
<protein>
    <submittedName>
        <fullName evidence="2">DUF1549 domain-containing protein</fullName>
    </submittedName>
</protein>
<evidence type="ECO:0000259" key="1">
    <source>
        <dbReference type="Pfam" id="PF07583"/>
    </source>
</evidence>